<name>A0A9W9A7W7_9AGAR</name>
<comment type="caution">
    <text evidence="2">The sequence shown here is derived from an EMBL/GenBank/DDBJ whole genome shotgun (WGS) entry which is preliminary data.</text>
</comment>
<keyword evidence="1" id="KW-1133">Transmembrane helix</keyword>
<evidence type="ECO:0000313" key="3">
    <source>
        <dbReference type="Proteomes" id="UP001150266"/>
    </source>
</evidence>
<evidence type="ECO:0000256" key="1">
    <source>
        <dbReference type="SAM" id="Phobius"/>
    </source>
</evidence>
<dbReference type="Proteomes" id="UP001150266">
    <property type="component" value="Unassembled WGS sequence"/>
</dbReference>
<reference evidence="2" key="1">
    <citation type="submission" date="2022-08" db="EMBL/GenBank/DDBJ databases">
        <title>A Global Phylogenomic Analysis of the Shiitake Genus Lentinula.</title>
        <authorList>
            <consortium name="DOE Joint Genome Institute"/>
            <person name="Sierra-Patev S."/>
            <person name="Min B."/>
            <person name="Naranjo-Ortiz M."/>
            <person name="Looney B."/>
            <person name="Konkel Z."/>
            <person name="Slot J.C."/>
            <person name="Sakamoto Y."/>
            <person name="Steenwyk J.L."/>
            <person name="Rokas A."/>
            <person name="Carro J."/>
            <person name="Camarero S."/>
            <person name="Ferreira P."/>
            <person name="Molpeceres G."/>
            <person name="Ruiz-Duenas F.J."/>
            <person name="Serrano A."/>
            <person name="Henrissat B."/>
            <person name="Drula E."/>
            <person name="Hughes K.W."/>
            <person name="Mata J.L."/>
            <person name="Ishikawa N.K."/>
            <person name="Vargas-Isla R."/>
            <person name="Ushijima S."/>
            <person name="Smith C.A."/>
            <person name="Ahrendt S."/>
            <person name="Andreopoulos W."/>
            <person name="He G."/>
            <person name="Labutti K."/>
            <person name="Lipzen A."/>
            <person name="Ng V."/>
            <person name="Riley R."/>
            <person name="Sandor L."/>
            <person name="Barry K."/>
            <person name="Martinez A.T."/>
            <person name="Xiao Y."/>
            <person name="Gibbons J.G."/>
            <person name="Terashima K."/>
            <person name="Grigoriev I.V."/>
            <person name="Hibbett D.S."/>
        </authorList>
    </citation>
    <scope>NUCLEOTIDE SEQUENCE</scope>
    <source>
        <strain evidence="2">JLM2183</strain>
    </source>
</reference>
<dbReference type="AlphaFoldDB" id="A0A9W9A7W7"/>
<organism evidence="2 3">
    <name type="scientific">Lentinula aciculospora</name>
    <dbReference type="NCBI Taxonomy" id="153920"/>
    <lineage>
        <taxon>Eukaryota</taxon>
        <taxon>Fungi</taxon>
        <taxon>Dikarya</taxon>
        <taxon>Basidiomycota</taxon>
        <taxon>Agaricomycotina</taxon>
        <taxon>Agaricomycetes</taxon>
        <taxon>Agaricomycetidae</taxon>
        <taxon>Agaricales</taxon>
        <taxon>Marasmiineae</taxon>
        <taxon>Omphalotaceae</taxon>
        <taxon>Lentinula</taxon>
    </lineage>
</organism>
<dbReference type="EMBL" id="JAOTPV010000014">
    <property type="protein sequence ID" value="KAJ4475761.1"/>
    <property type="molecule type" value="Genomic_DNA"/>
</dbReference>
<feature type="transmembrane region" description="Helical" evidence="1">
    <location>
        <begin position="58"/>
        <end position="75"/>
    </location>
</feature>
<evidence type="ECO:0000313" key="2">
    <source>
        <dbReference type="EMBL" id="KAJ4475761.1"/>
    </source>
</evidence>
<keyword evidence="3" id="KW-1185">Reference proteome</keyword>
<accession>A0A9W9A7W7</accession>
<protein>
    <submittedName>
        <fullName evidence="2">Uncharacterized protein</fullName>
    </submittedName>
</protein>
<keyword evidence="1" id="KW-0472">Membrane</keyword>
<gene>
    <name evidence="2" type="ORF">J3R30DRAFT_3502516</name>
</gene>
<keyword evidence="1" id="KW-0812">Transmembrane</keyword>
<proteinExistence type="predicted"/>
<sequence length="76" mass="7939">MSGSHTKDPILLSHLITLPSSMRRMAKGLLVVAQGLVSLTTASTLVNKAKSNQCLLSGPYGAGFCGLLICFLMSTS</sequence>